<reference evidence="1 2" key="1">
    <citation type="journal article" date="2020" name="Microb. Ecol.">
        <title>Ecogenomics of the Marine Benthic Filamentous Cyanobacterium Adonisia.</title>
        <authorList>
            <person name="Walter J.M."/>
            <person name="Coutinho F.H."/>
            <person name="Leomil L."/>
            <person name="Hargreaves P.I."/>
            <person name="Campeao M.E."/>
            <person name="Vieira V.V."/>
            <person name="Silva B.S."/>
            <person name="Fistarol G.O."/>
            <person name="Salomon P.S."/>
            <person name="Sawabe T."/>
            <person name="Mino S."/>
            <person name="Hosokawa M."/>
            <person name="Miyashita H."/>
            <person name="Maruyama F."/>
            <person name="van Verk M.C."/>
            <person name="Dutilh B.E."/>
            <person name="Thompson C.C."/>
            <person name="Thompson F.L."/>
        </authorList>
    </citation>
    <scope>NUCLEOTIDE SEQUENCE [LARGE SCALE GENOMIC DNA]</scope>
    <source>
        <strain evidence="1 2">CCMR0081</strain>
    </source>
</reference>
<organism evidence="1 2">
    <name type="scientific">Adonisia turfae CCMR0081</name>
    <dbReference type="NCBI Taxonomy" id="2292702"/>
    <lineage>
        <taxon>Bacteria</taxon>
        <taxon>Bacillati</taxon>
        <taxon>Cyanobacteriota</taxon>
        <taxon>Adonisia</taxon>
        <taxon>Adonisia turfae</taxon>
    </lineage>
</organism>
<dbReference type="EMBL" id="QXHD01000004">
    <property type="protein sequence ID" value="NEZ57841.1"/>
    <property type="molecule type" value="Genomic_DNA"/>
</dbReference>
<accession>A0A6M0RQ67</accession>
<evidence type="ECO:0000313" key="1">
    <source>
        <dbReference type="EMBL" id="NEZ57841.1"/>
    </source>
</evidence>
<evidence type="ECO:0000313" key="2">
    <source>
        <dbReference type="Proteomes" id="UP000481033"/>
    </source>
</evidence>
<name>A0A6M0RQ67_9CYAN</name>
<keyword evidence="2" id="KW-1185">Reference proteome</keyword>
<dbReference type="RefSeq" id="WP_163699996.1">
    <property type="nucleotide sequence ID" value="NZ_QXHD01000004.1"/>
</dbReference>
<gene>
    <name evidence="1" type="ORF">DXZ20_19770</name>
</gene>
<dbReference type="AlphaFoldDB" id="A0A6M0RQ67"/>
<comment type="caution">
    <text evidence="1">The sequence shown here is derived from an EMBL/GenBank/DDBJ whole genome shotgun (WGS) entry which is preliminary data.</text>
</comment>
<dbReference type="Pfam" id="PF20102">
    <property type="entry name" value="DUF6492"/>
    <property type="match status" value="1"/>
</dbReference>
<dbReference type="InterPro" id="IPR045499">
    <property type="entry name" value="DUF6492"/>
</dbReference>
<dbReference type="Proteomes" id="UP000481033">
    <property type="component" value="Unassembled WGS sequence"/>
</dbReference>
<proteinExistence type="predicted"/>
<sequence length="341" mass="39271">MAHPPFDIVIPLFRTRWNTRAVMEGLTHHYQPRSIHIITLPTEVASLQEKSQGWKTAPIHIHNEEIFFQASGLTKTVICEELNLGKSLYNPGWFYQQLLKLGAFEGISNLSEWYLVWDSDLLPAATWPAFRGEDTTLEHTFALLQHNKYGNPAIVGKWDTWIRNVLGVTPLTDETGTFIPHHMWFKQEHLKTFAQRINYHYTSTDHWLSLMMRSANGFGTFSEYWAYVSWVATQAPTDIAFYPYAQYGETTERFFDDGTGMFSTSLRKYLSINSVGPDDGFSPSYKEVNTFIQTEYGADALPSSLAFESSPRHLKKNSENMHIEEQRSRWNPRIVEEAATV</sequence>
<protein>
    <submittedName>
        <fullName evidence="1">Uncharacterized protein</fullName>
    </submittedName>
</protein>